<gene>
    <name evidence="1" type="ORF">Asulf_02092</name>
</gene>
<dbReference type="KEGG" id="ast:Asulf_02092"/>
<accession>N0BN65</accession>
<organism evidence="1 2">
    <name type="scientific">Archaeoglobus sulfaticallidus PM70-1</name>
    <dbReference type="NCBI Taxonomy" id="387631"/>
    <lineage>
        <taxon>Archaea</taxon>
        <taxon>Methanobacteriati</taxon>
        <taxon>Methanobacteriota</taxon>
        <taxon>Archaeoglobi</taxon>
        <taxon>Archaeoglobales</taxon>
        <taxon>Archaeoglobaceae</taxon>
        <taxon>Archaeoglobus</taxon>
    </lineage>
</organism>
<dbReference type="Pfam" id="PF01877">
    <property type="entry name" value="RNA_binding"/>
    <property type="match status" value="1"/>
</dbReference>
<sequence length="147" mass="17157">MSNGRIERIGFYATVHSTEDHEKVAYAISNLIPFEFEIQASDAEGHFGNPMMFLEVEIKNKRKIKELWNYIMDRLGDQKEYLLDELDLRIDDDGTLYMRFDKQAAFLDEVKLIPRGDGIIMKTKLTTFPLKRDKVIDFAKELIIHGL</sequence>
<reference evidence="1 2" key="1">
    <citation type="journal article" date="2013" name="Genome Announc.">
        <title>Complete Genome Sequence of the Thermophilic and Facultatively Chemolithoautotrophic Sulfate Reducer Archaeoglobus sulfaticallidus Strain PM70-1T.</title>
        <authorList>
            <person name="Stokke R."/>
            <person name="Hocking W.P."/>
            <person name="Steinsbu B.O."/>
            <person name="Steen I.H."/>
        </authorList>
    </citation>
    <scope>NUCLEOTIDE SEQUENCE [LARGE SCALE GENOMIC DNA]</scope>
    <source>
        <strain evidence="1">PM70-1</strain>
    </source>
</reference>
<dbReference type="InterPro" id="IPR022803">
    <property type="entry name" value="Ribosomal_uL5_dom_sf"/>
</dbReference>
<evidence type="ECO:0000313" key="2">
    <source>
        <dbReference type="Proteomes" id="UP000013307"/>
    </source>
</evidence>
<protein>
    <submittedName>
        <fullName evidence="1">Putative exosome subunit</fullName>
    </submittedName>
</protein>
<dbReference type="PANTHER" id="PTHR38816:SF1">
    <property type="entry name" value="EXOSOME SUBUNIT"/>
    <property type="match status" value="1"/>
</dbReference>
<dbReference type="Proteomes" id="UP000013307">
    <property type="component" value="Chromosome"/>
</dbReference>
<dbReference type="STRING" id="387631.Asulf_02092"/>
<proteinExistence type="predicted"/>
<dbReference type="InterPro" id="IPR002739">
    <property type="entry name" value="PAB1135-like"/>
</dbReference>
<dbReference type="GeneID" id="15393726"/>
<dbReference type="HOGENOM" id="CLU_131306_0_0_2"/>
<name>N0BN65_9EURY</name>
<evidence type="ECO:0000313" key="1">
    <source>
        <dbReference type="EMBL" id="AGK62051.1"/>
    </source>
</evidence>
<dbReference type="OrthoDB" id="10874at2157"/>
<dbReference type="PANTHER" id="PTHR38816">
    <property type="entry name" value="EXOSOME SUBUNIT, DUF54 FAMILY-RELATED"/>
    <property type="match status" value="1"/>
</dbReference>
<dbReference type="Gene3D" id="3.30.1440.10">
    <property type="match status" value="1"/>
</dbReference>
<dbReference type="eggNOG" id="arCOG01042">
    <property type="taxonomic scope" value="Archaea"/>
</dbReference>
<dbReference type="EMBL" id="CP005290">
    <property type="protein sequence ID" value="AGK62051.1"/>
    <property type="molecule type" value="Genomic_DNA"/>
</dbReference>
<dbReference type="AlphaFoldDB" id="N0BN65"/>
<dbReference type="RefSeq" id="WP_015591647.1">
    <property type="nucleotide sequence ID" value="NC_021169.1"/>
</dbReference>
<dbReference type="SUPFAM" id="SSF55282">
    <property type="entry name" value="RL5-like"/>
    <property type="match status" value="1"/>
</dbReference>
<keyword evidence="2" id="KW-1185">Reference proteome</keyword>